<sequence length="469" mass="53305">MMPDEIKDEPASPQADIGGDINEKIKVEEEDESPPITEDPIVPKEEDQEENGKEKEKEDDRVQDVDKEIKELKLDTLRALCDAKQRDEIAALALSKHGLVNDEMRKRCWPILLGYDPSVIKTELEDAKVKLENDKVILQDYLGRVPYTELPPHRDEEQVALDVNRSFVYYPSGLTSEEMDAQKQELHDLIVEVLRRHPILCYFQGFHDICQVILLVLGPKLAPLAVEYMALLRIRDFMLPALGPALWHLKLLHPILFAADEKLCRHLSTTQPFFALAATLTLYAHDIQAYGDIARLFDAFLAESPIFPVYFFATIVMSRRDELFDIPDTEPEMLHSILCKLPKPLDLEGLISKAIDLQSSHPPHTLRIWSKIPTSSVLKTYRSPLRSGGSVIKKNVKRDLLRGEALFKKQASQLSREQFKTQVMTNFQTHKTMIGWTVLAGVSAVALGYYLGKRGLDTKSVWQALAVNF</sequence>
<dbReference type="PANTHER" id="PTHR20913">
    <property type="entry name" value="TBC1 DOMAIN FAMILY MEMBER 20/GTPASE"/>
    <property type="match status" value="1"/>
</dbReference>
<evidence type="ECO:0000259" key="4">
    <source>
        <dbReference type="PROSITE" id="PS50086"/>
    </source>
</evidence>
<dbReference type="GO" id="GO:0005789">
    <property type="term" value="C:endoplasmic reticulum membrane"/>
    <property type="evidence" value="ECO:0007669"/>
    <property type="project" value="TreeGrafter"/>
</dbReference>
<dbReference type="Proteomes" id="UP001313282">
    <property type="component" value="Unassembled WGS sequence"/>
</dbReference>
<dbReference type="EMBL" id="JAVHNR010000007">
    <property type="protein sequence ID" value="KAK6336704.1"/>
    <property type="molecule type" value="Genomic_DNA"/>
</dbReference>
<proteinExistence type="predicted"/>
<evidence type="ECO:0000256" key="1">
    <source>
        <dbReference type="ARBA" id="ARBA00022468"/>
    </source>
</evidence>
<feature type="transmembrane region" description="Helical" evidence="3">
    <location>
        <begin position="433"/>
        <end position="452"/>
    </location>
</feature>
<dbReference type="PANTHER" id="PTHR20913:SF7">
    <property type="entry name" value="RE60063P"/>
    <property type="match status" value="1"/>
</dbReference>
<keyword evidence="1" id="KW-0343">GTPase activation</keyword>
<accession>A0AAN8MVM7</accession>
<dbReference type="InterPro" id="IPR045913">
    <property type="entry name" value="TBC20/Gyp8-like"/>
</dbReference>
<dbReference type="AlphaFoldDB" id="A0AAN8MVM7"/>
<feature type="region of interest" description="Disordered" evidence="2">
    <location>
        <begin position="1"/>
        <end position="64"/>
    </location>
</feature>
<dbReference type="Gene3D" id="1.10.8.1310">
    <property type="match status" value="1"/>
</dbReference>
<dbReference type="SUPFAM" id="SSF47923">
    <property type="entry name" value="Ypt/Rab-GAP domain of gyp1p"/>
    <property type="match status" value="2"/>
</dbReference>
<evidence type="ECO:0000256" key="3">
    <source>
        <dbReference type="SAM" id="Phobius"/>
    </source>
</evidence>
<feature type="compositionally biased region" description="Basic and acidic residues" evidence="2">
    <location>
        <begin position="1"/>
        <end position="10"/>
    </location>
</feature>
<dbReference type="PROSITE" id="PS50086">
    <property type="entry name" value="TBC_RABGAP"/>
    <property type="match status" value="1"/>
</dbReference>
<organism evidence="5 6">
    <name type="scientific">Orbilia javanica</name>
    <dbReference type="NCBI Taxonomy" id="47235"/>
    <lineage>
        <taxon>Eukaryota</taxon>
        <taxon>Fungi</taxon>
        <taxon>Dikarya</taxon>
        <taxon>Ascomycota</taxon>
        <taxon>Pezizomycotina</taxon>
        <taxon>Orbiliomycetes</taxon>
        <taxon>Orbiliales</taxon>
        <taxon>Orbiliaceae</taxon>
        <taxon>Orbilia</taxon>
    </lineage>
</organism>
<evidence type="ECO:0000313" key="5">
    <source>
        <dbReference type="EMBL" id="KAK6336704.1"/>
    </source>
</evidence>
<dbReference type="GO" id="GO:0005096">
    <property type="term" value="F:GTPase activator activity"/>
    <property type="evidence" value="ECO:0007669"/>
    <property type="project" value="UniProtKB-KW"/>
</dbReference>
<protein>
    <recommendedName>
        <fullName evidence="4">Rab-GAP TBC domain-containing protein</fullName>
    </recommendedName>
</protein>
<keyword evidence="3" id="KW-0812">Transmembrane</keyword>
<comment type="caution">
    <text evidence="5">The sequence shown here is derived from an EMBL/GenBank/DDBJ whole genome shotgun (WGS) entry which is preliminary data.</text>
</comment>
<dbReference type="FunFam" id="1.10.472.80:FF:000060">
    <property type="entry name" value="TBC domain protein, putative"/>
    <property type="match status" value="1"/>
</dbReference>
<dbReference type="Gene3D" id="1.10.472.80">
    <property type="entry name" value="Ypt/Rab-GAP domain of gyp1p, domain 3"/>
    <property type="match status" value="1"/>
</dbReference>
<feature type="compositionally biased region" description="Basic and acidic residues" evidence="2">
    <location>
        <begin position="41"/>
        <end position="64"/>
    </location>
</feature>
<gene>
    <name evidence="5" type="ORF">TWF718_009495</name>
</gene>
<dbReference type="Pfam" id="PF00566">
    <property type="entry name" value="RabGAP-TBC"/>
    <property type="match status" value="1"/>
</dbReference>
<dbReference type="InterPro" id="IPR035969">
    <property type="entry name" value="Rab-GAP_TBC_sf"/>
</dbReference>
<dbReference type="GO" id="GO:0006888">
    <property type="term" value="P:endoplasmic reticulum to Golgi vesicle-mediated transport"/>
    <property type="evidence" value="ECO:0007669"/>
    <property type="project" value="TreeGrafter"/>
</dbReference>
<feature type="domain" description="Rab-GAP TBC" evidence="4">
    <location>
        <begin position="99"/>
        <end position="304"/>
    </location>
</feature>
<evidence type="ECO:0000313" key="6">
    <source>
        <dbReference type="Proteomes" id="UP001313282"/>
    </source>
</evidence>
<dbReference type="InterPro" id="IPR000195">
    <property type="entry name" value="Rab-GAP-TBC_dom"/>
</dbReference>
<reference evidence="5 6" key="1">
    <citation type="submission" date="2019-10" db="EMBL/GenBank/DDBJ databases">
        <authorList>
            <person name="Palmer J.M."/>
        </authorList>
    </citation>
    <scope>NUCLEOTIDE SEQUENCE [LARGE SCALE GENOMIC DNA]</scope>
    <source>
        <strain evidence="5 6">TWF718</strain>
    </source>
</reference>
<keyword evidence="3" id="KW-0472">Membrane</keyword>
<dbReference type="SMART" id="SM00164">
    <property type="entry name" value="TBC"/>
    <property type="match status" value="1"/>
</dbReference>
<name>A0AAN8MVM7_9PEZI</name>
<evidence type="ECO:0000256" key="2">
    <source>
        <dbReference type="SAM" id="MobiDB-lite"/>
    </source>
</evidence>
<keyword evidence="6" id="KW-1185">Reference proteome</keyword>
<keyword evidence="3" id="KW-1133">Transmembrane helix</keyword>